<dbReference type="EMBL" id="NIGF01000010">
    <property type="protein sequence ID" value="PQV63647.1"/>
    <property type="molecule type" value="Genomic_DNA"/>
</dbReference>
<dbReference type="AlphaFoldDB" id="A0A2S8SS80"/>
<dbReference type="RefSeq" id="WP_105484057.1">
    <property type="nucleotide sequence ID" value="NZ_NIGF01000010.1"/>
</dbReference>
<organism evidence="2 3">
    <name type="scientific">Abditibacterium utsteinense</name>
    <dbReference type="NCBI Taxonomy" id="1960156"/>
    <lineage>
        <taxon>Bacteria</taxon>
        <taxon>Pseudomonadati</taxon>
        <taxon>Abditibacteriota</taxon>
        <taxon>Abditibacteriia</taxon>
        <taxon>Abditibacteriales</taxon>
        <taxon>Abditibacteriaceae</taxon>
        <taxon>Abditibacterium</taxon>
    </lineage>
</organism>
<reference evidence="2 3" key="1">
    <citation type="journal article" date="2018" name="Syst. Appl. Microbiol.">
        <title>Abditibacterium utsteinense sp. nov., the first cultivated member of candidate phylum FBP, isolated from ice-free Antarctic soil samples.</title>
        <authorList>
            <person name="Tahon G."/>
            <person name="Tytgat B."/>
            <person name="Lebbe L."/>
            <person name="Carlier A."/>
            <person name="Willems A."/>
        </authorList>
    </citation>
    <scope>NUCLEOTIDE SEQUENCE [LARGE SCALE GENOMIC DNA]</scope>
    <source>
        <strain evidence="2 3">LMG 29911</strain>
    </source>
</reference>
<dbReference type="InterPro" id="IPR042094">
    <property type="entry name" value="T2SS_GspF_sf"/>
</dbReference>
<evidence type="ECO:0000313" key="3">
    <source>
        <dbReference type="Proteomes" id="UP000237684"/>
    </source>
</evidence>
<sequence length="151" mass="16765">MDKQNIETTVTRRQVVTGAAAVVAGVALAGVASQAQPEAPVPNVKTKQVRVYVTDKELEDWTVDVTAAFVAGLPLVKVFQNAGAKTQNEHLQRFSQDAPDMLGKGYILSDLMEMNRHIFTRDYVTTVRYGEIYGELDTSLAKWVKARPRRE</sequence>
<dbReference type="Proteomes" id="UP000237684">
    <property type="component" value="Unassembled WGS sequence"/>
</dbReference>
<accession>A0A2S8SS80</accession>
<keyword evidence="1" id="KW-0732">Signal</keyword>
<comment type="caution">
    <text evidence="2">The sequence shown here is derived from an EMBL/GenBank/DDBJ whole genome shotgun (WGS) entry which is preliminary data.</text>
</comment>
<evidence type="ECO:0000256" key="1">
    <source>
        <dbReference type="SAM" id="SignalP"/>
    </source>
</evidence>
<evidence type="ECO:0000313" key="2">
    <source>
        <dbReference type="EMBL" id="PQV63647.1"/>
    </source>
</evidence>
<protein>
    <recommendedName>
        <fullName evidence="4">Tat (Twin-arginine translocation) pathway signal sequence</fullName>
    </recommendedName>
</protein>
<dbReference type="Gene3D" id="1.20.81.30">
    <property type="entry name" value="Type II secretion system (T2SS), domain F"/>
    <property type="match status" value="1"/>
</dbReference>
<feature type="signal peptide" evidence="1">
    <location>
        <begin position="1"/>
        <end position="29"/>
    </location>
</feature>
<feature type="chain" id="PRO_5015679298" description="Tat (Twin-arginine translocation) pathway signal sequence" evidence="1">
    <location>
        <begin position="30"/>
        <end position="151"/>
    </location>
</feature>
<name>A0A2S8SS80_9BACT</name>
<evidence type="ECO:0008006" key="4">
    <source>
        <dbReference type="Google" id="ProtNLM"/>
    </source>
</evidence>
<dbReference type="PROSITE" id="PS51318">
    <property type="entry name" value="TAT"/>
    <property type="match status" value="1"/>
</dbReference>
<keyword evidence="3" id="KW-1185">Reference proteome</keyword>
<dbReference type="InterPro" id="IPR006311">
    <property type="entry name" value="TAT_signal"/>
</dbReference>
<dbReference type="InParanoid" id="A0A2S8SS80"/>
<gene>
    <name evidence="2" type="ORF">B1R32_110113</name>
</gene>
<proteinExistence type="predicted"/>